<proteinExistence type="predicted"/>
<organism evidence="1 2">
    <name type="scientific">Spirodela intermedia</name>
    <name type="common">Intermediate duckweed</name>
    <dbReference type="NCBI Taxonomy" id="51605"/>
    <lineage>
        <taxon>Eukaryota</taxon>
        <taxon>Viridiplantae</taxon>
        <taxon>Streptophyta</taxon>
        <taxon>Embryophyta</taxon>
        <taxon>Tracheophyta</taxon>
        <taxon>Spermatophyta</taxon>
        <taxon>Magnoliopsida</taxon>
        <taxon>Liliopsida</taxon>
        <taxon>Araceae</taxon>
        <taxon>Lemnoideae</taxon>
        <taxon>Spirodela</taxon>
    </lineage>
</organism>
<reference evidence="1" key="1">
    <citation type="submission" date="2020-02" db="EMBL/GenBank/DDBJ databases">
        <authorList>
            <person name="Scholz U."/>
            <person name="Mascher M."/>
            <person name="Fiebig A."/>
        </authorList>
    </citation>
    <scope>NUCLEOTIDE SEQUENCE</scope>
</reference>
<sequence>MNLEIDALVSRRTWTLVSRLQNVNIVICNDTFFGNESSRHLHCWKSYVS</sequence>
<name>A0A7I8JZ95_SPIIN</name>
<gene>
    <name evidence="1" type="ORF">SI8410_01001389</name>
</gene>
<keyword evidence="2" id="KW-1185">Reference proteome</keyword>
<dbReference type="EMBL" id="LR746264">
    <property type="protein sequence ID" value="CAA7389311.1"/>
    <property type="molecule type" value="Genomic_DNA"/>
</dbReference>
<accession>A0A7I8JZ95</accession>
<evidence type="ECO:0000313" key="1">
    <source>
        <dbReference type="EMBL" id="CAA7389311.1"/>
    </source>
</evidence>
<protein>
    <submittedName>
        <fullName evidence="1">Uncharacterized protein</fullName>
    </submittedName>
</protein>
<dbReference type="Proteomes" id="UP000663760">
    <property type="component" value="Chromosome 1"/>
</dbReference>
<dbReference type="AlphaFoldDB" id="A0A7I8JZ95"/>
<evidence type="ECO:0000313" key="2">
    <source>
        <dbReference type="Proteomes" id="UP000663760"/>
    </source>
</evidence>